<evidence type="ECO:0000256" key="1">
    <source>
        <dbReference type="SAM" id="MobiDB-lite"/>
    </source>
</evidence>
<dbReference type="Pfam" id="PF25794">
    <property type="entry name" value="SACS"/>
    <property type="match status" value="1"/>
</dbReference>
<evidence type="ECO:0000313" key="3">
    <source>
        <dbReference type="EMBL" id="SDD09030.1"/>
    </source>
</evidence>
<organism evidence="3 4">
    <name type="scientific">Bradyrhizobium brasilense</name>
    <dbReference type="NCBI Taxonomy" id="1419277"/>
    <lineage>
        <taxon>Bacteria</taxon>
        <taxon>Pseudomonadati</taxon>
        <taxon>Pseudomonadota</taxon>
        <taxon>Alphaproteobacteria</taxon>
        <taxon>Hyphomicrobiales</taxon>
        <taxon>Nitrobacteraceae</taxon>
        <taxon>Bradyrhizobium</taxon>
    </lineage>
</organism>
<dbReference type="EMBL" id="FMZW01000007">
    <property type="protein sequence ID" value="SDD09030.1"/>
    <property type="molecule type" value="Genomic_DNA"/>
</dbReference>
<dbReference type="InterPro" id="IPR052972">
    <property type="entry name" value="Sacsin_chaperone_reg"/>
</dbReference>
<proteinExistence type="predicted"/>
<gene>
    <name evidence="3" type="ORF">SAMN05216337_1007157</name>
</gene>
<dbReference type="GO" id="GO:0030544">
    <property type="term" value="F:Hsp70 protein binding"/>
    <property type="evidence" value="ECO:0007669"/>
    <property type="project" value="TreeGrafter"/>
</dbReference>
<feature type="region of interest" description="Disordered" evidence="1">
    <location>
        <begin position="2484"/>
        <end position="2506"/>
    </location>
</feature>
<accession>A0A1G6RWG9</accession>
<evidence type="ECO:0000313" key="4">
    <source>
        <dbReference type="Proteomes" id="UP000199245"/>
    </source>
</evidence>
<name>A0A1G6RWG9_9BRAD</name>
<dbReference type="Proteomes" id="UP000199245">
    <property type="component" value="Unassembled WGS sequence"/>
</dbReference>
<dbReference type="SUPFAM" id="SSF55874">
    <property type="entry name" value="ATPase domain of HSP90 chaperone/DNA topoisomerase II/histidine kinase"/>
    <property type="match status" value="1"/>
</dbReference>
<dbReference type="RefSeq" id="WP_092082064.1">
    <property type="nucleotide sequence ID" value="NZ_FMZW01000007.1"/>
</dbReference>
<feature type="domain" description="Sacsin/Nov" evidence="2">
    <location>
        <begin position="12"/>
        <end position="113"/>
    </location>
</feature>
<dbReference type="PANTHER" id="PTHR15600">
    <property type="entry name" value="SACSIN"/>
    <property type="match status" value="1"/>
</dbReference>
<evidence type="ECO:0000259" key="2">
    <source>
        <dbReference type="Pfam" id="PF25794"/>
    </source>
</evidence>
<feature type="compositionally biased region" description="Acidic residues" evidence="1">
    <location>
        <begin position="2495"/>
        <end position="2506"/>
    </location>
</feature>
<dbReference type="PANTHER" id="PTHR15600:SF42">
    <property type="entry name" value="SACSIN"/>
    <property type="match status" value="1"/>
</dbReference>
<dbReference type="InterPro" id="IPR036890">
    <property type="entry name" value="HATPase_C_sf"/>
</dbReference>
<dbReference type="InterPro" id="IPR058210">
    <property type="entry name" value="SACS/Nov_dom"/>
</dbReference>
<protein>
    <recommendedName>
        <fullName evidence="2">Sacsin/Nov domain-containing protein</fullName>
    </recommendedName>
</protein>
<feature type="region of interest" description="Disordered" evidence="1">
    <location>
        <begin position="1248"/>
        <end position="1270"/>
    </location>
</feature>
<reference evidence="3 4" key="1">
    <citation type="submission" date="2016-10" db="EMBL/GenBank/DDBJ databases">
        <authorList>
            <person name="de Groot N.N."/>
        </authorList>
    </citation>
    <scope>NUCLEOTIDE SEQUENCE [LARGE SCALE GENOMIC DNA]</scope>
    <source>
        <strain evidence="3 4">R5</strain>
    </source>
</reference>
<sequence>MPEFRVSPISIVNQIKSNLQDRYGSGYPILKELLQNADDSEAQHFHLNALPGWPGAANPLLRWPGLLVVNDGKFRPEDERGITSFGESSKATDNGAIGKFGFGQKAVFHLCDAFVVHAHRDAAPFSTVVNPFLGVNVDGNVSSEWEPPNGEGLAQADLRLLSDAVPSDFPERWLALWLPFRRRELQPAPGVGFSSNFPSASATIAALVKPADLRLVLTGLRHLTSIDIREQGSIRCSITVDTARGRLLGPVKWTNGIRSFGGEARALPDREAAPFVGREATLPVERLALLQRDPHWPTTIDVRSPQPKPEKGEPHGAATLIRASQDRPAELRISWAVFLPVSDEADIRIPLGEGPLGQWRMLLHGYFFLDSGRREIEGLKIAAAPDHPVDAAALRRTWNAELRDSVVLPLVPALLRDTLESKIVTSVELRDLVRSLASSSWFQSHRRAICRENGLCRVLAEPGGMAWRLTSSEAIIRPLPGAVEDAPKRIDELFPAIYSWARAEDVLLAVDRSAVLAPQPLDWTPDNLGALFATLSPRAFQTAALARLLLDFLALVDRSEAQLRALGPGLISALRNAMSDTVPLVSADQVRAILTYVPRGILFPLPAAVEHRQVLRALATTPTTILPVRAVWSDDHVPQLQLSDSDLKLLLEALEPHVGGDLADQAAPAALAFLMRASHDISRLARDPDFASIQVLRARDVRRSAIAPLSLQVLVARSEAGLLFGASPEANRLLPLVSQALPDTDPLVLEGKTAEFIREAGGGSLALQVANKSSVFALIDRSAQFGADQSRARLLERLQPTDDDDRAALRRLCAGAHEADDARADIWVLDGAPAGIERVVTSLLRQSASDFLVPSCIGVELRPKLRSYLGIRELDNGGLEALLAKNLQAFSHLELTPPEREAFLLTNLPDALLRRLPIHVRSDGAVGDAHNAFVEGSWPIPASLREHVLTVQLSSEPGVRARQQRILTAWTPASQIETALSLADPHRWHSEILDALVALGRRQERPESDLAKALQERPWLVADGLSVAPRDVLALPPSVDEAARRLLIADGQRPPFFPSRQLAVDIREHAAFARLIEWILPDPATSLDVLALMIDDSKIVGRLGPVEAAQVADFAIVAHTGVDLGLEGWPLVSAVLTSLRDQTEDIVKLVAAFASLNASGADLAGKHLDCLADLAQETGRAAEAARRIYRGTFDIIAKWPEAARRQVFRATRVPTESGVWREGREVIQDGEGIEPAHLLAGEYASMLRRSDPAPPRSPGQAGPRYPSAVLPAQPEGVQTVDLSALEADGAAQQRAFLEAWRGRVPSDLVIIYLGLVGRNESLRDVAKDWRTDASADVETLWTALDAHFPKHVLYPNTLAEEIDQRRFVIERVAGSHVRATALSGDPFDAPVADASGGMIVGNLHKSPQGVRGADDTIRSLITLPLRSIDLTGHGYREASGIFRRFVETIASDCLWLGMANQQAALHDILDQAVQIDQATLEETERLLRDQLPTILAELKLPTEHRAQAALRRYQQGAGRHAHLNGPPHELADLKTSLWRAVATPESGPELLAAVRQKIHEFGYSASRVLFELFQNADDAYLQLAAQAEDARFRVEVASHAAEGFRIIHWGRPINHLGPAPDEGRRLGHDRDLLNMLLMNFSEKRPGENLTGKFGLGFKSVHVLSDNVGVASGFIALRTAGGFLPTSWPKGIDEAEVVKHPDGRKATLIDVPFSAETSEAGKEAIRAFRASMTWLTVFARSVRRIEILDDDLAVVTCSTSEFVDENDIAVILISGADNERALRFELGDGFIWLLRIEAAGPSHFPADLRRLWNLAPLEEELRSGWLLNGPFAVDPGRGRIAGAIADRQELFASLGRALGERLLRLFDLCQSDWLAFSQALDLDAPENPARTIFWTRLFEVLCLDLDDDLARHLHAPTFGYGRLLAERPAVPTGLSWLFDGLVQASAVERFTDGALGDPAILERVRAWPALVALEGRIVASDIAGQLRKLGFGKPRAVTLSDLLHGEMGTDQRIDAVTAERLGEVLTSEGLEQEPLYQERKSLLEVAREAKFLARDGSWRSVRELNSETVGGDDELLLCAFAPDSARLDGRYRGSAVEFFKVARSQSGYGPHPALLHKWALSADQPDTRKAVLRYIVAGRQGRALADAMRGERPAWIPLPLERLLANPLLDGWPDEDRKRLLLELGGHHLFNVVPDYPGQQLDSADPEAVLSAIHDWWIEIAEEERASYFGSVYPTFFAPSALHEGTDRAAWFTLFALACFQSFGRAQDGQHRRFIEQGWDQGWWRDLAESRPPDDVQSWLDRLERWSAPEEVDQTFLPWRRAFVDLYTVARWLEEYVEVIRALPRIVRERGPVLLNDVLRPSFSPVIMALGLDAAPLSRSLGIGANWMIREMLRQGVYEAQDAGSMAPYCWAPSQRVRGLLNALGAGVGEWADKEESRAIHTFVVNHIGAERARFVGDFDLPLQLITREVHGAALTQCFQAADLEPPDFDTPREAFEEEPTFETSDP</sequence>
<dbReference type="NCBIfam" id="NF047352">
    <property type="entry name" value="P_loop_sacsin"/>
    <property type="match status" value="1"/>
</dbReference>